<keyword evidence="1" id="KW-0472">Membrane</keyword>
<comment type="caution">
    <text evidence="2">The sequence shown here is derived from an EMBL/GenBank/DDBJ whole genome shotgun (WGS) entry which is preliminary data.</text>
</comment>
<sequence>MKDEVVLMIKREKLEDSERKENIMKLVFTLAIVATIWFLSTLTSSLLLIMIVFVPLYFILLITLTLIPNDIWVSLDKSIKYTDLLAKIFKKNIL</sequence>
<keyword evidence="1" id="KW-0812">Transmembrane</keyword>
<feature type="transmembrane region" description="Helical" evidence="1">
    <location>
        <begin position="21"/>
        <end position="40"/>
    </location>
</feature>
<dbReference type="Proteomes" id="UP000178272">
    <property type="component" value="Unassembled WGS sequence"/>
</dbReference>
<keyword evidence="1" id="KW-1133">Transmembrane helix</keyword>
<name>A0A1G1V4Z1_9BACT</name>
<feature type="transmembrane region" description="Helical" evidence="1">
    <location>
        <begin position="46"/>
        <end position="67"/>
    </location>
</feature>
<gene>
    <name evidence="2" type="ORF">A3F61_03990</name>
</gene>
<proteinExistence type="predicted"/>
<dbReference type="EMBL" id="MHCA01000054">
    <property type="protein sequence ID" value="OGY10470.1"/>
    <property type="molecule type" value="Genomic_DNA"/>
</dbReference>
<evidence type="ECO:0000313" key="2">
    <source>
        <dbReference type="EMBL" id="OGY10470.1"/>
    </source>
</evidence>
<accession>A0A1G1V4Z1</accession>
<protein>
    <submittedName>
        <fullName evidence="2">Uncharacterized protein</fullName>
    </submittedName>
</protein>
<dbReference type="AlphaFoldDB" id="A0A1G1V4Z1"/>
<organism evidence="2 3">
    <name type="scientific">Candidatus Blackburnbacteria bacterium RIFCSPHIGHO2_12_FULL_41_13b</name>
    <dbReference type="NCBI Taxonomy" id="1797517"/>
    <lineage>
        <taxon>Bacteria</taxon>
        <taxon>Candidatus Blackburniibacteriota</taxon>
    </lineage>
</organism>
<reference evidence="2 3" key="1">
    <citation type="journal article" date="2016" name="Nat. Commun.">
        <title>Thousands of microbial genomes shed light on interconnected biogeochemical processes in an aquifer system.</title>
        <authorList>
            <person name="Anantharaman K."/>
            <person name="Brown C.T."/>
            <person name="Hug L.A."/>
            <person name="Sharon I."/>
            <person name="Castelle C.J."/>
            <person name="Probst A.J."/>
            <person name="Thomas B.C."/>
            <person name="Singh A."/>
            <person name="Wilkins M.J."/>
            <person name="Karaoz U."/>
            <person name="Brodie E.L."/>
            <person name="Williams K.H."/>
            <person name="Hubbard S.S."/>
            <person name="Banfield J.F."/>
        </authorList>
    </citation>
    <scope>NUCLEOTIDE SEQUENCE [LARGE SCALE GENOMIC DNA]</scope>
</reference>
<evidence type="ECO:0000313" key="3">
    <source>
        <dbReference type="Proteomes" id="UP000178272"/>
    </source>
</evidence>
<evidence type="ECO:0000256" key="1">
    <source>
        <dbReference type="SAM" id="Phobius"/>
    </source>
</evidence>
<dbReference type="STRING" id="1797517.A3F61_03990"/>